<dbReference type="GO" id="GO:0006879">
    <property type="term" value="P:intracellular iron ion homeostasis"/>
    <property type="evidence" value="ECO:0007669"/>
    <property type="project" value="TreeGrafter"/>
</dbReference>
<dbReference type="GO" id="GO:0005829">
    <property type="term" value="C:cytosol"/>
    <property type="evidence" value="ECO:0007669"/>
    <property type="project" value="TreeGrafter"/>
</dbReference>
<keyword evidence="3" id="KW-0411">Iron-sulfur</keyword>
<evidence type="ECO:0000313" key="5">
    <source>
        <dbReference type="Proteomes" id="UP000515156"/>
    </source>
</evidence>
<dbReference type="InterPro" id="IPR004480">
    <property type="entry name" value="Monothiol_GRX-rel"/>
</dbReference>
<evidence type="ECO:0000256" key="3">
    <source>
        <dbReference type="ARBA" id="ARBA00023014"/>
    </source>
</evidence>
<keyword evidence="2" id="KW-0408">Iron</keyword>
<dbReference type="CDD" id="cd03028">
    <property type="entry name" value="GRX_PICOT_like"/>
    <property type="match status" value="2"/>
</dbReference>
<dbReference type="InterPro" id="IPR033658">
    <property type="entry name" value="GRX_PICOT-like"/>
</dbReference>
<dbReference type="PANTHER" id="PTHR10293">
    <property type="entry name" value="GLUTAREDOXIN FAMILY MEMBER"/>
    <property type="match status" value="1"/>
</dbReference>
<evidence type="ECO:0000256" key="2">
    <source>
        <dbReference type="ARBA" id="ARBA00023004"/>
    </source>
</evidence>
<dbReference type="Pfam" id="PF00085">
    <property type="entry name" value="Thioredoxin"/>
    <property type="match status" value="1"/>
</dbReference>
<dbReference type="GO" id="GO:0005634">
    <property type="term" value="C:nucleus"/>
    <property type="evidence" value="ECO:0007669"/>
    <property type="project" value="TreeGrafter"/>
</dbReference>
<dbReference type="InParanoid" id="A0A6P7Y6T1"/>
<accession>A0A6P7Y6T1</accession>
<dbReference type="Gene3D" id="3.40.30.10">
    <property type="entry name" value="Glutaredoxin"/>
    <property type="match status" value="3"/>
</dbReference>
<evidence type="ECO:0000313" key="6">
    <source>
        <dbReference type="RefSeq" id="XP_030058825.1"/>
    </source>
</evidence>
<dbReference type="InterPro" id="IPR036249">
    <property type="entry name" value="Thioredoxin-like_sf"/>
</dbReference>
<protein>
    <submittedName>
        <fullName evidence="6">Glutaredoxin-3-like isoform X1</fullName>
    </submittedName>
</protein>
<evidence type="ECO:0000259" key="4">
    <source>
        <dbReference type="PROSITE" id="PS51352"/>
    </source>
</evidence>
<dbReference type="Proteomes" id="UP000515156">
    <property type="component" value="Chromosome 5"/>
</dbReference>
<dbReference type="InterPro" id="IPR002109">
    <property type="entry name" value="Glutaredoxin"/>
</dbReference>
<dbReference type="InterPro" id="IPR013766">
    <property type="entry name" value="Thioredoxin_domain"/>
</dbReference>
<sequence>MGTVLEVHSAQEFDEMLRKSGNSLVVVHFWAPWVPPCSRLNEVMAELAEEYGRVTFAKLNVEALREVSKKHGICSLPTILFFKCSRKIDRLGGASACDITEKIQYHHSSSSIPARVIVRLNKLISAAPCMLFMKGSPQEPQCGFSKRIVGILNDHKIIFSSFDIFSDEEVRQWLKTYSNFRKVPQLYVAGELVGGLDIVKELSQSGELDRMCKAKNLDDRLKALTNKATVMLFMKGNKQMSKCGFSRQMLNILTRTGVEFETFNVLEDLEIRQGLKSYSKWPTYPQLYVKGELVGGLDTVKEEKDLIKLWQNVTGRSLHW</sequence>
<reference evidence="6" key="1">
    <citation type="submission" date="2025-08" db="UniProtKB">
        <authorList>
            <consortium name="RefSeq"/>
        </authorList>
    </citation>
    <scope>IDENTIFICATION</scope>
</reference>
<dbReference type="GO" id="GO:0046872">
    <property type="term" value="F:metal ion binding"/>
    <property type="evidence" value="ECO:0007669"/>
    <property type="project" value="UniProtKB-KW"/>
</dbReference>
<proteinExistence type="predicted"/>
<dbReference type="RefSeq" id="XP_030058825.1">
    <property type="nucleotide sequence ID" value="XM_030202965.1"/>
</dbReference>
<dbReference type="PANTHER" id="PTHR10293:SF73">
    <property type="entry name" value="GLUTAREDOXIN-3"/>
    <property type="match status" value="1"/>
</dbReference>
<dbReference type="PROSITE" id="PS51352">
    <property type="entry name" value="THIOREDOXIN_2"/>
    <property type="match status" value="1"/>
</dbReference>
<dbReference type="AlphaFoldDB" id="A0A6P7Y6T1"/>
<gene>
    <name evidence="6" type="primary">LOC115470074</name>
</gene>
<dbReference type="PROSITE" id="PS51354">
    <property type="entry name" value="GLUTAREDOXIN_2"/>
    <property type="match status" value="2"/>
</dbReference>
<dbReference type="FunFam" id="3.40.30.10:FF:000012">
    <property type="entry name" value="Monothiol glutaredoxin"/>
    <property type="match status" value="2"/>
</dbReference>
<dbReference type="GO" id="GO:0051536">
    <property type="term" value="F:iron-sulfur cluster binding"/>
    <property type="evidence" value="ECO:0007669"/>
    <property type="project" value="UniProtKB-KW"/>
</dbReference>
<name>A0A6P7Y6T1_9AMPH</name>
<dbReference type="KEGG" id="muo:115470074"/>
<dbReference type="Pfam" id="PF00462">
    <property type="entry name" value="Glutaredoxin"/>
    <property type="match status" value="2"/>
</dbReference>
<dbReference type="GeneID" id="115470074"/>
<feature type="domain" description="Thioredoxin" evidence="4">
    <location>
        <begin position="1"/>
        <end position="179"/>
    </location>
</feature>
<dbReference type="CDD" id="cd02984">
    <property type="entry name" value="TRX_PICOT"/>
    <property type="match status" value="1"/>
</dbReference>
<dbReference type="OrthoDB" id="415696at2759"/>
<dbReference type="SUPFAM" id="SSF52833">
    <property type="entry name" value="Thioredoxin-like"/>
    <property type="match status" value="3"/>
</dbReference>
<evidence type="ECO:0000256" key="1">
    <source>
        <dbReference type="ARBA" id="ARBA00022723"/>
    </source>
</evidence>
<keyword evidence="5" id="KW-1185">Reference proteome</keyword>
<organism evidence="5 6">
    <name type="scientific">Microcaecilia unicolor</name>
    <dbReference type="NCBI Taxonomy" id="1415580"/>
    <lineage>
        <taxon>Eukaryota</taxon>
        <taxon>Metazoa</taxon>
        <taxon>Chordata</taxon>
        <taxon>Craniata</taxon>
        <taxon>Vertebrata</taxon>
        <taxon>Euteleostomi</taxon>
        <taxon>Amphibia</taxon>
        <taxon>Gymnophiona</taxon>
        <taxon>Siphonopidae</taxon>
        <taxon>Microcaecilia</taxon>
    </lineage>
</organism>
<keyword evidence="1" id="KW-0479">Metal-binding</keyword>